<evidence type="ECO:0000256" key="1">
    <source>
        <dbReference type="SAM" id="MobiDB-lite"/>
    </source>
</evidence>
<sequence length="114" mass="12281">MVGRPDTRNDEREELVHISSYYLQTRKGIELQWGKGKGIQAATTPAPQTPPRRDPSIVSDEGQQLSTPYFSIMATGGGPSPGIYGLEPVSKLGGLSSARRINLAILELGFPGIM</sequence>
<proteinExistence type="predicted"/>
<reference evidence="2 3" key="1">
    <citation type="submission" date="2017-11" db="EMBL/GenBank/DDBJ databases">
        <title>De-novo sequencing of pomegranate (Punica granatum L.) genome.</title>
        <authorList>
            <person name="Akparov Z."/>
            <person name="Amiraslanov A."/>
            <person name="Hajiyeva S."/>
            <person name="Abbasov M."/>
            <person name="Kaur K."/>
            <person name="Hamwieh A."/>
            <person name="Solovyev V."/>
            <person name="Salamov A."/>
            <person name="Braich B."/>
            <person name="Kosarev P."/>
            <person name="Mahmoud A."/>
            <person name="Hajiyev E."/>
            <person name="Babayeva S."/>
            <person name="Izzatullayeva V."/>
            <person name="Mammadov A."/>
            <person name="Mammadov A."/>
            <person name="Sharifova S."/>
            <person name="Ojaghi J."/>
            <person name="Eynullazada K."/>
            <person name="Bayramov B."/>
            <person name="Abdulazimova A."/>
            <person name="Shahmuradov I."/>
        </authorList>
    </citation>
    <scope>NUCLEOTIDE SEQUENCE [LARGE SCALE GENOMIC DNA]</scope>
    <source>
        <strain evidence="3">cv. AG2017</strain>
        <tissue evidence="2">Leaf</tissue>
    </source>
</reference>
<evidence type="ECO:0000313" key="3">
    <source>
        <dbReference type="Proteomes" id="UP000233551"/>
    </source>
</evidence>
<keyword evidence="3" id="KW-1185">Reference proteome</keyword>
<feature type="region of interest" description="Disordered" evidence="1">
    <location>
        <begin position="37"/>
        <end position="62"/>
    </location>
</feature>
<name>A0A2I0JBY1_PUNGR</name>
<gene>
    <name evidence="2" type="ORF">CRG98_025842</name>
</gene>
<evidence type="ECO:0000313" key="2">
    <source>
        <dbReference type="EMBL" id="PKI53761.1"/>
    </source>
</evidence>
<dbReference type="EMBL" id="PGOL01001840">
    <property type="protein sequence ID" value="PKI53761.1"/>
    <property type="molecule type" value="Genomic_DNA"/>
</dbReference>
<comment type="caution">
    <text evidence="2">The sequence shown here is derived from an EMBL/GenBank/DDBJ whole genome shotgun (WGS) entry which is preliminary data.</text>
</comment>
<dbReference type="AlphaFoldDB" id="A0A2I0JBY1"/>
<organism evidence="2 3">
    <name type="scientific">Punica granatum</name>
    <name type="common">Pomegranate</name>
    <dbReference type="NCBI Taxonomy" id="22663"/>
    <lineage>
        <taxon>Eukaryota</taxon>
        <taxon>Viridiplantae</taxon>
        <taxon>Streptophyta</taxon>
        <taxon>Embryophyta</taxon>
        <taxon>Tracheophyta</taxon>
        <taxon>Spermatophyta</taxon>
        <taxon>Magnoliopsida</taxon>
        <taxon>eudicotyledons</taxon>
        <taxon>Gunneridae</taxon>
        <taxon>Pentapetalae</taxon>
        <taxon>rosids</taxon>
        <taxon>malvids</taxon>
        <taxon>Myrtales</taxon>
        <taxon>Lythraceae</taxon>
        <taxon>Punica</taxon>
    </lineage>
</organism>
<dbReference type="Proteomes" id="UP000233551">
    <property type="component" value="Unassembled WGS sequence"/>
</dbReference>
<accession>A0A2I0JBY1</accession>
<protein>
    <submittedName>
        <fullName evidence="2">Uncharacterized protein</fullName>
    </submittedName>
</protein>